<dbReference type="AlphaFoldDB" id="A0A1M5D646"/>
<keyword evidence="3" id="KW-1185">Reference proteome</keyword>
<keyword evidence="1" id="KW-1133">Transmembrane helix</keyword>
<dbReference type="STRING" id="1302690.BUE76_21035"/>
<dbReference type="Proteomes" id="UP000184368">
    <property type="component" value="Unassembled WGS sequence"/>
</dbReference>
<dbReference type="EMBL" id="FQUO01000010">
    <property type="protein sequence ID" value="SHF62327.1"/>
    <property type="molecule type" value="Genomic_DNA"/>
</dbReference>
<accession>A0A1M5D646</accession>
<gene>
    <name evidence="2" type="ORF">SAMN05444008_11088</name>
</gene>
<protein>
    <submittedName>
        <fullName evidence="2">Uncharacterized protein</fullName>
    </submittedName>
</protein>
<evidence type="ECO:0000256" key="1">
    <source>
        <dbReference type="SAM" id="Phobius"/>
    </source>
</evidence>
<feature type="transmembrane region" description="Helical" evidence="1">
    <location>
        <begin position="16"/>
        <end position="34"/>
    </location>
</feature>
<name>A0A1M5D646_9BACT</name>
<feature type="transmembrane region" description="Helical" evidence="1">
    <location>
        <begin position="92"/>
        <end position="113"/>
    </location>
</feature>
<sequence>MNIFNHCTMNGLNENLTPYLIAQAVALCFLLAAWKNTRLARLLFFLLFSGAAGINGYLGLTHPDSYLGIAQFALPFYRRFILGWFSRHNHIMVPAIAFGQLLIAFGMLLQGWWVRWACIGTMIFLAAIIPLMVGSAFPFSLIVGWAAYIVYRHDGKVLLWHKQLAAIHQKQWV</sequence>
<evidence type="ECO:0000313" key="2">
    <source>
        <dbReference type="EMBL" id="SHF62327.1"/>
    </source>
</evidence>
<proteinExistence type="predicted"/>
<feature type="transmembrane region" description="Helical" evidence="1">
    <location>
        <begin position="119"/>
        <end position="151"/>
    </location>
</feature>
<evidence type="ECO:0000313" key="3">
    <source>
        <dbReference type="Proteomes" id="UP000184368"/>
    </source>
</evidence>
<feature type="transmembrane region" description="Helical" evidence="1">
    <location>
        <begin position="41"/>
        <end position="60"/>
    </location>
</feature>
<keyword evidence="1" id="KW-0812">Transmembrane</keyword>
<organism evidence="2 3">
    <name type="scientific">Cnuella takakiae</name>
    <dbReference type="NCBI Taxonomy" id="1302690"/>
    <lineage>
        <taxon>Bacteria</taxon>
        <taxon>Pseudomonadati</taxon>
        <taxon>Bacteroidota</taxon>
        <taxon>Chitinophagia</taxon>
        <taxon>Chitinophagales</taxon>
        <taxon>Chitinophagaceae</taxon>
        <taxon>Cnuella</taxon>
    </lineage>
</organism>
<keyword evidence="1" id="KW-0472">Membrane</keyword>
<reference evidence="2 3" key="1">
    <citation type="submission" date="2016-11" db="EMBL/GenBank/DDBJ databases">
        <authorList>
            <person name="Jaros S."/>
            <person name="Januszkiewicz K."/>
            <person name="Wedrychowicz H."/>
        </authorList>
    </citation>
    <scope>NUCLEOTIDE SEQUENCE [LARGE SCALE GENOMIC DNA]</scope>
    <source>
        <strain evidence="2 3">DSM 26897</strain>
    </source>
</reference>